<evidence type="ECO:0000313" key="2">
    <source>
        <dbReference type="Proteomes" id="UP000529710"/>
    </source>
</evidence>
<dbReference type="SUPFAM" id="SSF69500">
    <property type="entry name" value="DTD-like"/>
    <property type="match status" value="1"/>
</dbReference>
<comment type="caution">
    <text evidence="1">The sequence shown here is derived from an EMBL/GenBank/DDBJ whole genome shotgun (WGS) entry which is preliminary data.</text>
</comment>
<dbReference type="GO" id="GO:0005737">
    <property type="term" value="C:cytoplasm"/>
    <property type="evidence" value="ECO:0007669"/>
    <property type="project" value="InterPro"/>
</dbReference>
<dbReference type="InterPro" id="IPR023509">
    <property type="entry name" value="DTD-like_sf"/>
</dbReference>
<sequence length="155" mass="16660">MRVLMQRVREASAVVLNELDGIDPTFDPQYIGPGLVLTVEIEPGDGERELAHMAHRILTAQCFDGPAGRLCACIQDIGGEILSVPQPLAGFERSATGRPRLTSGDGDGEHANIMWIRLNEALRSGGVPVREGRYGSHMRVGMVADGPLNVTLTSD</sequence>
<dbReference type="GO" id="GO:0051499">
    <property type="term" value="F:D-aminoacyl-tRNA deacylase activity"/>
    <property type="evidence" value="ECO:0007669"/>
    <property type="project" value="InterPro"/>
</dbReference>
<dbReference type="Pfam" id="PF02580">
    <property type="entry name" value="Tyr_Deacylase"/>
    <property type="match status" value="1"/>
</dbReference>
<dbReference type="RefSeq" id="WP_169079393.1">
    <property type="nucleotide sequence ID" value="NZ_JAAIIF010000008.1"/>
</dbReference>
<dbReference type="Proteomes" id="UP000529710">
    <property type="component" value="Unassembled WGS sequence"/>
</dbReference>
<dbReference type="AlphaFoldDB" id="A0A7Y0ET93"/>
<organism evidence="1 2">
    <name type="scientific">Bifidobacterium erythrocebi</name>
    <dbReference type="NCBI Taxonomy" id="2675325"/>
    <lineage>
        <taxon>Bacteria</taxon>
        <taxon>Bacillati</taxon>
        <taxon>Actinomycetota</taxon>
        <taxon>Actinomycetes</taxon>
        <taxon>Bifidobacteriales</taxon>
        <taxon>Bifidobacteriaceae</taxon>
        <taxon>Bifidobacterium</taxon>
    </lineage>
</organism>
<dbReference type="InterPro" id="IPR003732">
    <property type="entry name" value="Daa-tRNA_deacyls_DTD"/>
</dbReference>
<keyword evidence="2" id="KW-1185">Reference proteome</keyword>
<proteinExistence type="predicted"/>
<protein>
    <submittedName>
        <fullName evidence="1">D-tyrosyl-tRNA(Tyr) deacylase</fullName>
    </submittedName>
</protein>
<dbReference type="Gene3D" id="3.50.80.10">
    <property type="entry name" value="D-tyrosyl-tRNA(Tyr) deacylase"/>
    <property type="match status" value="1"/>
</dbReference>
<dbReference type="EMBL" id="JAAIIF010000008">
    <property type="protein sequence ID" value="NMM95999.1"/>
    <property type="molecule type" value="Genomic_DNA"/>
</dbReference>
<gene>
    <name evidence="1" type="ORF">G1C98_0735</name>
</gene>
<reference evidence="1 2" key="1">
    <citation type="submission" date="2020-02" db="EMBL/GenBank/DDBJ databases">
        <title>Characterization of phylogenetic diversity of novel bifidobacterial species isolated in Czech ZOOs.</title>
        <authorList>
            <person name="Lugli G.A."/>
            <person name="Vera N.B."/>
            <person name="Ventura M."/>
        </authorList>
    </citation>
    <scope>NUCLEOTIDE SEQUENCE [LARGE SCALE GENOMIC DNA]</scope>
    <source>
        <strain evidence="1 2">DSM 109960</strain>
    </source>
</reference>
<accession>A0A7Y0ET93</accession>
<evidence type="ECO:0000313" key="1">
    <source>
        <dbReference type="EMBL" id="NMM95999.1"/>
    </source>
</evidence>
<name>A0A7Y0ET93_9BIFI</name>